<name>A0A7J6EGD6_CANSA</name>
<feature type="region of interest" description="Disordered" evidence="1">
    <location>
        <begin position="119"/>
        <end position="138"/>
    </location>
</feature>
<dbReference type="PANTHER" id="PTHR37613:SF4">
    <property type="entry name" value="DUF4378 DOMAIN-CONTAINING PROTEIN"/>
    <property type="match status" value="1"/>
</dbReference>
<dbReference type="PANTHER" id="PTHR37613">
    <property type="entry name" value="DUF4378 DOMAIN PROTEIN"/>
    <property type="match status" value="1"/>
</dbReference>
<protein>
    <recommendedName>
        <fullName evidence="2">DUF4378 domain-containing protein</fullName>
    </recommendedName>
</protein>
<sequence>MASSITKPGKQLGELLLKEQDPFVLDVFLNERSYGNRNTSDSNKTRKRRNGIPSCSRVLRAILGKFGFNKSDGSQNTTASDDQIQGKFNEKLKKNLFLQNVSEPDRFSSASCRTVYNSCSDSDYSQDESSTSLDKNEHESFEATRLGYKAEKEAISGGTFAFRQLIGSNKRSSVSIVKEETPLWQERINLIITRQSLETKTKISSLLMESEITEKPRKFSTKISDPNKGLLNLKTKPSTQFLKSKRVLSKTKQLLFDCVREIVETHAKEKEKVDYGTKGVVLGPEELGELLWEKMKVWSKQSSVDDTNNITYLLCLDLVDTAQEWNGFDSENKEICWEIGDAIVEEIMNEFVIETMS</sequence>
<evidence type="ECO:0000313" key="4">
    <source>
        <dbReference type="Proteomes" id="UP000525078"/>
    </source>
</evidence>
<evidence type="ECO:0000259" key="2">
    <source>
        <dbReference type="Pfam" id="PF14309"/>
    </source>
</evidence>
<gene>
    <name evidence="3" type="ORF">F8388_011169</name>
</gene>
<evidence type="ECO:0000313" key="3">
    <source>
        <dbReference type="EMBL" id="KAF4357431.1"/>
    </source>
</evidence>
<dbReference type="EMBL" id="JAATIP010000236">
    <property type="protein sequence ID" value="KAF4357431.1"/>
    <property type="molecule type" value="Genomic_DNA"/>
</dbReference>
<feature type="domain" description="DUF4378" evidence="2">
    <location>
        <begin position="246"/>
        <end position="350"/>
    </location>
</feature>
<evidence type="ECO:0000256" key="1">
    <source>
        <dbReference type="SAM" id="MobiDB-lite"/>
    </source>
</evidence>
<dbReference type="Proteomes" id="UP000525078">
    <property type="component" value="Unassembled WGS sequence"/>
</dbReference>
<reference evidence="3 4" key="1">
    <citation type="journal article" date="2020" name="bioRxiv">
        <title>Sequence and annotation of 42 cannabis genomes reveals extensive copy number variation in cannabinoid synthesis and pathogen resistance genes.</title>
        <authorList>
            <person name="Mckernan K.J."/>
            <person name="Helbert Y."/>
            <person name="Kane L.T."/>
            <person name="Ebling H."/>
            <person name="Zhang L."/>
            <person name="Liu B."/>
            <person name="Eaton Z."/>
            <person name="Mclaughlin S."/>
            <person name="Kingan S."/>
            <person name="Baybayan P."/>
            <person name="Concepcion G."/>
            <person name="Jordan M."/>
            <person name="Riva A."/>
            <person name="Barbazuk W."/>
            <person name="Harkins T."/>
        </authorList>
    </citation>
    <scope>NUCLEOTIDE SEQUENCE [LARGE SCALE GENOMIC DNA]</scope>
    <source>
        <strain evidence="4">cv. Jamaican Lion 4</strain>
        <tissue evidence="3">Leaf</tissue>
    </source>
</reference>
<comment type="caution">
    <text evidence="3">The sequence shown here is derived from an EMBL/GenBank/DDBJ whole genome shotgun (WGS) entry which is preliminary data.</text>
</comment>
<organism evidence="3 4">
    <name type="scientific">Cannabis sativa</name>
    <name type="common">Hemp</name>
    <name type="synonym">Marijuana</name>
    <dbReference type="NCBI Taxonomy" id="3483"/>
    <lineage>
        <taxon>Eukaryota</taxon>
        <taxon>Viridiplantae</taxon>
        <taxon>Streptophyta</taxon>
        <taxon>Embryophyta</taxon>
        <taxon>Tracheophyta</taxon>
        <taxon>Spermatophyta</taxon>
        <taxon>Magnoliopsida</taxon>
        <taxon>eudicotyledons</taxon>
        <taxon>Gunneridae</taxon>
        <taxon>Pentapetalae</taxon>
        <taxon>rosids</taxon>
        <taxon>fabids</taxon>
        <taxon>Rosales</taxon>
        <taxon>Cannabaceae</taxon>
        <taxon>Cannabis</taxon>
    </lineage>
</organism>
<accession>A0A7J6EGD6</accession>
<dbReference type="Pfam" id="PF14309">
    <property type="entry name" value="DUF4378"/>
    <property type="match status" value="1"/>
</dbReference>
<feature type="compositionally biased region" description="Polar residues" evidence="1">
    <location>
        <begin position="119"/>
        <end position="133"/>
    </location>
</feature>
<dbReference type="AlphaFoldDB" id="A0A7J6EGD6"/>
<proteinExistence type="predicted"/>
<dbReference type="InterPro" id="IPR025486">
    <property type="entry name" value="DUF4378"/>
</dbReference>